<reference evidence="1 2" key="1">
    <citation type="journal article" date="2017" name="Nat. Commun.">
        <title>Genome assembly with in vitro proximity ligation data and whole-genome triplication in lettuce.</title>
        <authorList>
            <person name="Reyes-Chin-Wo S."/>
            <person name="Wang Z."/>
            <person name="Yang X."/>
            <person name="Kozik A."/>
            <person name="Arikit S."/>
            <person name="Song C."/>
            <person name="Xia L."/>
            <person name="Froenicke L."/>
            <person name="Lavelle D.O."/>
            <person name="Truco M.J."/>
            <person name="Xia R."/>
            <person name="Zhu S."/>
            <person name="Xu C."/>
            <person name="Xu H."/>
            <person name="Xu X."/>
            <person name="Cox K."/>
            <person name="Korf I."/>
            <person name="Meyers B.C."/>
            <person name="Michelmore R.W."/>
        </authorList>
    </citation>
    <scope>NUCLEOTIDE SEQUENCE [LARGE SCALE GENOMIC DNA]</scope>
    <source>
        <strain evidence="2">cv. Salinas</strain>
        <tissue evidence="1">Seedlings</tissue>
    </source>
</reference>
<sequence>MLPKLEKAKINRVAMALEAAHVASETTILGYGTLGAKMNEEYGDTVPSKPHQVPKGVPLMGSSVKPDVLEEEREGTQYSFALFFNL</sequence>
<organism evidence="1 2">
    <name type="scientific">Lactuca sativa</name>
    <name type="common">Garden lettuce</name>
    <dbReference type="NCBI Taxonomy" id="4236"/>
    <lineage>
        <taxon>Eukaryota</taxon>
        <taxon>Viridiplantae</taxon>
        <taxon>Streptophyta</taxon>
        <taxon>Embryophyta</taxon>
        <taxon>Tracheophyta</taxon>
        <taxon>Spermatophyta</taxon>
        <taxon>Magnoliopsida</taxon>
        <taxon>eudicotyledons</taxon>
        <taxon>Gunneridae</taxon>
        <taxon>Pentapetalae</taxon>
        <taxon>asterids</taxon>
        <taxon>campanulids</taxon>
        <taxon>Asterales</taxon>
        <taxon>Asteraceae</taxon>
        <taxon>Cichorioideae</taxon>
        <taxon>Cichorieae</taxon>
        <taxon>Lactucinae</taxon>
        <taxon>Lactuca</taxon>
    </lineage>
</organism>
<dbReference type="AlphaFoldDB" id="A0A9R1WMW3"/>
<evidence type="ECO:0000313" key="1">
    <source>
        <dbReference type="EMBL" id="KAJ0185545.1"/>
    </source>
</evidence>
<dbReference type="Proteomes" id="UP000235145">
    <property type="component" value="Unassembled WGS sequence"/>
</dbReference>
<protein>
    <submittedName>
        <fullName evidence="1">Uncharacterized protein</fullName>
    </submittedName>
</protein>
<proteinExistence type="predicted"/>
<comment type="caution">
    <text evidence="1">The sequence shown here is derived from an EMBL/GenBank/DDBJ whole genome shotgun (WGS) entry which is preliminary data.</text>
</comment>
<evidence type="ECO:0000313" key="2">
    <source>
        <dbReference type="Proteomes" id="UP000235145"/>
    </source>
</evidence>
<accession>A0A9R1WMW3</accession>
<name>A0A9R1WMW3_LACSA</name>
<keyword evidence="2" id="KW-1185">Reference proteome</keyword>
<dbReference type="EMBL" id="NBSK02000009">
    <property type="protein sequence ID" value="KAJ0185545.1"/>
    <property type="molecule type" value="Genomic_DNA"/>
</dbReference>
<gene>
    <name evidence="1" type="ORF">LSAT_V11C900490270</name>
</gene>